<dbReference type="AlphaFoldDB" id="A0AAP2W7G6"/>
<gene>
    <name evidence="2" type="ORF">LQE92_07120</name>
</gene>
<dbReference type="EMBL" id="JAJNOR010000004">
    <property type="protein sequence ID" value="MCD2492403.1"/>
    <property type="molecule type" value="Genomic_DNA"/>
</dbReference>
<keyword evidence="3" id="KW-1185">Reference proteome</keyword>
<reference evidence="2 3" key="1">
    <citation type="submission" date="2021-11" db="EMBL/GenBank/DDBJ databases">
        <title>Lacrimispora sp. nov. NSJ-141 isolated from human feces.</title>
        <authorList>
            <person name="Abdugheni R."/>
        </authorList>
    </citation>
    <scope>NUCLEOTIDE SEQUENCE [LARGE SCALE GENOMIC DNA]</scope>
    <source>
        <strain evidence="2 3">NSJ-141</strain>
    </source>
</reference>
<name>A0AAP2W7G6_9FIRM</name>
<accession>A0AAP2W7G6</accession>
<keyword evidence="1" id="KW-0812">Transmembrane</keyword>
<evidence type="ECO:0000313" key="2">
    <source>
        <dbReference type="EMBL" id="MCD2492403.1"/>
    </source>
</evidence>
<feature type="transmembrane region" description="Helical" evidence="1">
    <location>
        <begin position="58"/>
        <end position="78"/>
    </location>
</feature>
<proteinExistence type="predicted"/>
<feature type="transmembrane region" description="Helical" evidence="1">
    <location>
        <begin position="132"/>
        <end position="162"/>
    </location>
</feature>
<evidence type="ECO:0000256" key="1">
    <source>
        <dbReference type="SAM" id="Phobius"/>
    </source>
</evidence>
<organism evidence="2 3">
    <name type="scientific">Lientehia hominis</name>
    <dbReference type="NCBI Taxonomy" id="2897778"/>
    <lineage>
        <taxon>Bacteria</taxon>
        <taxon>Bacillati</taxon>
        <taxon>Bacillota</taxon>
        <taxon>Clostridia</taxon>
        <taxon>Lachnospirales</taxon>
        <taxon>Lachnospiraceae</taxon>
        <taxon>Lientehia</taxon>
    </lineage>
</organism>
<keyword evidence="1" id="KW-0472">Membrane</keyword>
<evidence type="ECO:0000313" key="3">
    <source>
        <dbReference type="Proteomes" id="UP001299265"/>
    </source>
</evidence>
<comment type="caution">
    <text evidence="2">The sequence shown here is derived from an EMBL/GenBank/DDBJ whole genome shotgun (WGS) entry which is preliminary data.</text>
</comment>
<sequence>MVEMRCMECGEVLSEGMSVCPKCGCPVSQPEREIKAEDRDDRSSYAANSNGQSGKIKIMPIISLIIGVVIVILGFTVLSHKEKIEIYDAKTYNVDKAAFGGDFYTEIYGASDTIVDELSDINGGIASLSNSFVAVVNMICYGSGMIIIALGLGVISVSIVYVGKAKK</sequence>
<dbReference type="RefSeq" id="WP_231062304.1">
    <property type="nucleotide sequence ID" value="NZ_JAJNOR010000004.1"/>
</dbReference>
<keyword evidence="1" id="KW-1133">Transmembrane helix</keyword>
<protein>
    <submittedName>
        <fullName evidence="2">Zinc ribbon domain-containing protein</fullName>
    </submittedName>
</protein>
<dbReference type="Proteomes" id="UP001299265">
    <property type="component" value="Unassembled WGS sequence"/>
</dbReference>